<reference evidence="5 6" key="1">
    <citation type="journal article" date="2015" name="Sci. Rep.">
        <title>Chromosome-level genome map provides insights into diverse defense mechanisms in the medicinal fungus Ganoderma sinense.</title>
        <authorList>
            <person name="Zhu Y."/>
            <person name="Xu J."/>
            <person name="Sun C."/>
            <person name="Zhou S."/>
            <person name="Xu H."/>
            <person name="Nelson D.R."/>
            <person name="Qian J."/>
            <person name="Song J."/>
            <person name="Luo H."/>
            <person name="Xiang L."/>
            <person name="Li Y."/>
            <person name="Xu Z."/>
            <person name="Ji A."/>
            <person name="Wang L."/>
            <person name="Lu S."/>
            <person name="Hayward A."/>
            <person name="Sun W."/>
            <person name="Li X."/>
            <person name="Schwartz D.C."/>
            <person name="Wang Y."/>
            <person name="Chen S."/>
        </authorList>
    </citation>
    <scope>NUCLEOTIDE SEQUENCE [LARGE SCALE GENOMIC DNA]</scope>
    <source>
        <strain evidence="5 6">ZZ0214-1</strain>
    </source>
</reference>
<keyword evidence="2" id="KW-0560">Oxidoreductase</keyword>
<feature type="chain" id="PRO_5013768946" evidence="4">
    <location>
        <begin position="23"/>
        <end position="205"/>
    </location>
</feature>
<evidence type="ECO:0000256" key="2">
    <source>
        <dbReference type="ARBA" id="ARBA00023002"/>
    </source>
</evidence>
<organism evidence="5 6">
    <name type="scientific">Ganoderma sinense ZZ0214-1</name>
    <dbReference type="NCBI Taxonomy" id="1077348"/>
    <lineage>
        <taxon>Eukaryota</taxon>
        <taxon>Fungi</taxon>
        <taxon>Dikarya</taxon>
        <taxon>Basidiomycota</taxon>
        <taxon>Agaricomycotina</taxon>
        <taxon>Agaricomycetes</taxon>
        <taxon>Polyporales</taxon>
        <taxon>Polyporaceae</taxon>
        <taxon>Ganoderma</taxon>
    </lineage>
</organism>
<dbReference type="AlphaFoldDB" id="A0A2G8SL20"/>
<keyword evidence="4" id="KW-0732">Signal</keyword>
<feature type="signal peptide" evidence="4">
    <location>
        <begin position="1"/>
        <end position="22"/>
    </location>
</feature>
<dbReference type="Pfam" id="PF11807">
    <property type="entry name" value="UstYa"/>
    <property type="match status" value="1"/>
</dbReference>
<keyword evidence="6" id="KW-1185">Reference proteome</keyword>
<name>A0A2G8SL20_9APHY</name>
<evidence type="ECO:0000313" key="6">
    <source>
        <dbReference type="Proteomes" id="UP000230002"/>
    </source>
</evidence>
<dbReference type="PANTHER" id="PTHR33365:SF11">
    <property type="entry name" value="TAT PATHWAY SIGNAL SEQUENCE"/>
    <property type="match status" value="1"/>
</dbReference>
<accession>A0A2G8SL20</accession>
<comment type="pathway">
    <text evidence="1">Mycotoxin biosynthesis.</text>
</comment>
<sequence length="205" mass="23198">MFASSFPASLVLLLVLAVANLATDLAFVKETRRIAALRYPPFSQYTFAEDDYPPRLPLRGARKYVSLSLEESTHYGLTEPNTNLEWKSMSPGGDGNIRLGPNHRFFNTGFSYQLHCANIIVLFIQQDQPPTRYREVEHLARCLNVLRQFALCSADTTLESPDSLTRNFSAARGGGDHICRDSDALYRAFEENWSDWVAFRKTLNA</sequence>
<comment type="caution">
    <text evidence="5">The sequence shown here is derived from an EMBL/GenBank/DDBJ whole genome shotgun (WGS) entry which is preliminary data.</text>
</comment>
<proteinExistence type="inferred from homology"/>
<evidence type="ECO:0000256" key="4">
    <source>
        <dbReference type="SAM" id="SignalP"/>
    </source>
</evidence>
<dbReference type="OrthoDB" id="3687641at2759"/>
<dbReference type="PANTHER" id="PTHR33365">
    <property type="entry name" value="YALI0B05434P"/>
    <property type="match status" value="1"/>
</dbReference>
<protein>
    <submittedName>
        <fullName evidence="5">Uncharacterized protein</fullName>
    </submittedName>
</protein>
<comment type="similarity">
    <text evidence="3">Belongs to the ustYa family.</text>
</comment>
<dbReference type="STRING" id="1077348.A0A2G8SL20"/>
<dbReference type="GO" id="GO:0043386">
    <property type="term" value="P:mycotoxin biosynthetic process"/>
    <property type="evidence" value="ECO:0007669"/>
    <property type="project" value="InterPro"/>
</dbReference>
<evidence type="ECO:0000256" key="1">
    <source>
        <dbReference type="ARBA" id="ARBA00004685"/>
    </source>
</evidence>
<evidence type="ECO:0000256" key="3">
    <source>
        <dbReference type="ARBA" id="ARBA00035112"/>
    </source>
</evidence>
<dbReference type="EMBL" id="AYKW01000005">
    <property type="protein sequence ID" value="PIL34462.1"/>
    <property type="molecule type" value="Genomic_DNA"/>
</dbReference>
<evidence type="ECO:0000313" key="5">
    <source>
        <dbReference type="EMBL" id="PIL34462.1"/>
    </source>
</evidence>
<gene>
    <name evidence="5" type="ORF">GSI_03238</name>
</gene>
<dbReference type="InterPro" id="IPR021765">
    <property type="entry name" value="UstYa-like"/>
</dbReference>
<dbReference type="Proteomes" id="UP000230002">
    <property type="component" value="Unassembled WGS sequence"/>
</dbReference>
<dbReference type="GO" id="GO:0016491">
    <property type="term" value="F:oxidoreductase activity"/>
    <property type="evidence" value="ECO:0007669"/>
    <property type="project" value="UniProtKB-KW"/>
</dbReference>